<evidence type="ECO:0000313" key="16">
    <source>
        <dbReference type="Proteomes" id="UP000289886"/>
    </source>
</evidence>
<evidence type="ECO:0000256" key="13">
    <source>
        <dbReference type="SAM" id="Phobius"/>
    </source>
</evidence>
<keyword evidence="10 12" id="KW-0807">Transducer</keyword>
<evidence type="ECO:0000256" key="5">
    <source>
        <dbReference type="ARBA" id="ARBA00022692"/>
    </source>
</evidence>
<evidence type="ECO:0000256" key="9">
    <source>
        <dbReference type="ARBA" id="ARBA00023170"/>
    </source>
</evidence>
<evidence type="ECO:0000259" key="14">
    <source>
        <dbReference type="PROSITE" id="PS50262"/>
    </source>
</evidence>
<reference evidence="15 16" key="1">
    <citation type="submission" date="2019-01" db="EMBL/GenBank/DDBJ databases">
        <title>Draft Genome and Complete Hox-Cluster Characterization of the Sterlet Sturgeon (Acipenser ruthenus).</title>
        <authorList>
            <person name="Wei Q."/>
        </authorList>
    </citation>
    <scope>NUCLEOTIDE SEQUENCE [LARGE SCALE GENOMIC DNA]</scope>
    <source>
        <strain evidence="15">WHYD16114868_AA</strain>
        <tissue evidence="15">Blood</tissue>
    </source>
</reference>
<keyword evidence="3 12" id="KW-0919">Taste</keyword>
<accession>A0A444USQ8</accession>
<proteinExistence type="inferred from homology"/>
<evidence type="ECO:0000256" key="10">
    <source>
        <dbReference type="ARBA" id="ARBA00023224"/>
    </source>
</evidence>
<dbReference type="EMBL" id="SCEB01009813">
    <property type="protein sequence ID" value="RXM91201.1"/>
    <property type="molecule type" value="Genomic_DNA"/>
</dbReference>
<dbReference type="Gene3D" id="1.20.1070.10">
    <property type="entry name" value="Rhodopsin 7-helix transmembrane proteins"/>
    <property type="match status" value="1"/>
</dbReference>
<keyword evidence="5 12" id="KW-0812">Transmembrane</keyword>
<dbReference type="PANTHER" id="PTHR11394">
    <property type="entry name" value="TASTE RECEPTOR TYPE 2"/>
    <property type="match status" value="1"/>
</dbReference>
<dbReference type="Pfam" id="PF05296">
    <property type="entry name" value="TAS2R"/>
    <property type="match status" value="1"/>
</dbReference>
<evidence type="ECO:0000256" key="1">
    <source>
        <dbReference type="ARBA" id="ARBA00004141"/>
    </source>
</evidence>
<dbReference type="GO" id="GO:0004930">
    <property type="term" value="F:G protein-coupled receptor activity"/>
    <property type="evidence" value="ECO:0007669"/>
    <property type="project" value="UniProtKB-KW"/>
</dbReference>
<keyword evidence="8 12" id="KW-0472">Membrane</keyword>
<dbReference type="PROSITE" id="PS50262">
    <property type="entry name" value="G_PROTEIN_RECEP_F1_2"/>
    <property type="match status" value="1"/>
</dbReference>
<protein>
    <recommendedName>
        <fullName evidence="12">Taste receptor type 2</fullName>
    </recommendedName>
</protein>
<feature type="transmembrane region" description="Helical" evidence="13">
    <location>
        <begin position="7"/>
        <end position="30"/>
    </location>
</feature>
<dbReference type="SUPFAM" id="SSF81321">
    <property type="entry name" value="Family A G protein-coupled receptor-like"/>
    <property type="match status" value="1"/>
</dbReference>
<keyword evidence="7 12" id="KW-0297">G-protein coupled receptor</keyword>
<dbReference type="InterPro" id="IPR017452">
    <property type="entry name" value="GPCR_Rhodpsn_7TM"/>
</dbReference>
<evidence type="ECO:0000256" key="7">
    <source>
        <dbReference type="ARBA" id="ARBA00023040"/>
    </source>
</evidence>
<comment type="similarity">
    <text evidence="2 11">Belongs to the G-protein coupled receptor T2R family.</text>
</comment>
<feature type="transmembrane region" description="Helical" evidence="13">
    <location>
        <begin position="229"/>
        <end position="251"/>
    </location>
</feature>
<evidence type="ECO:0000256" key="4">
    <source>
        <dbReference type="ARBA" id="ARBA00022606"/>
    </source>
</evidence>
<feature type="transmembrane region" description="Helical" evidence="13">
    <location>
        <begin position="42"/>
        <end position="59"/>
    </location>
</feature>
<dbReference type="PANTHER" id="PTHR11394:SF148">
    <property type="entry name" value="TASTE RECEPTOR TYPE 2"/>
    <property type="match status" value="1"/>
</dbReference>
<comment type="subcellular location">
    <subcellularLocation>
        <location evidence="1 12">Membrane</location>
        <topology evidence="1 12">Multi-pass membrane protein</topology>
    </subcellularLocation>
</comment>
<keyword evidence="16" id="KW-1185">Reference proteome</keyword>
<evidence type="ECO:0000256" key="6">
    <source>
        <dbReference type="ARBA" id="ARBA00022989"/>
    </source>
</evidence>
<evidence type="ECO:0000256" key="11">
    <source>
        <dbReference type="RuleBase" id="RU004423"/>
    </source>
</evidence>
<dbReference type="InterPro" id="IPR007960">
    <property type="entry name" value="TAS2R"/>
</dbReference>
<gene>
    <name evidence="15" type="ORF">EOD39_21421</name>
</gene>
<feature type="domain" description="G-protein coupled receptors family 1 profile" evidence="14">
    <location>
        <begin position="24"/>
        <end position="281"/>
    </location>
</feature>
<dbReference type="Proteomes" id="UP000289886">
    <property type="component" value="Unassembled WGS sequence"/>
</dbReference>
<dbReference type="GO" id="GO:0016020">
    <property type="term" value="C:membrane"/>
    <property type="evidence" value="ECO:0007669"/>
    <property type="project" value="UniProtKB-SubCell"/>
</dbReference>
<feature type="transmembrane region" description="Helical" evidence="13">
    <location>
        <begin position="134"/>
        <end position="154"/>
    </location>
</feature>
<evidence type="ECO:0000256" key="12">
    <source>
        <dbReference type="RuleBase" id="RU004424"/>
    </source>
</evidence>
<sequence length="319" mass="36335">MLENVTNFAIWMVVGFVAILTIFCNLYILLMNLGSYHKNHHFQPSEIIITVLSVTNIVYQILTYLWMTMDLLSVTCLIDCLFNTLIMLLINSLRCTLVWTTAFLSFFYSTKLVIEPIHCYTKIQEGILKHAPTVLLVIVFFSFASCFPAMLVLSRNNQTGSYDCSTMISNETPGLIYVGFYTAISVIIPGLIMMKSSISITVHLAIHMYHMKANTNGFHGPKLGSEMRVIRMIMALVVVYLFFLIADLVVLYRSTINRDNLSYTTGLVSSIYTSTSSFILIYGKKAHWKELILIYNQFVGEYPCIRCMRCPEKKVSPPH</sequence>
<keyword evidence="6 13" id="KW-1133">Transmembrane helix</keyword>
<organism evidence="15 16">
    <name type="scientific">Acipenser ruthenus</name>
    <name type="common">Sterlet sturgeon</name>
    <dbReference type="NCBI Taxonomy" id="7906"/>
    <lineage>
        <taxon>Eukaryota</taxon>
        <taxon>Metazoa</taxon>
        <taxon>Chordata</taxon>
        <taxon>Craniata</taxon>
        <taxon>Vertebrata</taxon>
        <taxon>Euteleostomi</taxon>
        <taxon>Actinopterygii</taxon>
        <taxon>Chondrostei</taxon>
        <taxon>Acipenseriformes</taxon>
        <taxon>Acipenseridae</taxon>
        <taxon>Acipenser</taxon>
    </lineage>
</organism>
<keyword evidence="9 12" id="KW-0675">Receptor</keyword>
<evidence type="ECO:0000256" key="3">
    <source>
        <dbReference type="ARBA" id="ARBA00022480"/>
    </source>
</evidence>
<dbReference type="GO" id="GO:0033038">
    <property type="term" value="F:bitter taste receptor activity"/>
    <property type="evidence" value="ECO:0007669"/>
    <property type="project" value="InterPro"/>
</dbReference>
<feature type="transmembrane region" description="Helical" evidence="13">
    <location>
        <begin position="174"/>
        <end position="194"/>
    </location>
</feature>
<comment type="caution">
    <text evidence="15">The sequence shown here is derived from an EMBL/GenBank/DDBJ whole genome shotgun (WGS) entry which is preliminary data.</text>
</comment>
<feature type="transmembrane region" description="Helical" evidence="13">
    <location>
        <begin position="263"/>
        <end position="283"/>
    </location>
</feature>
<keyword evidence="4 12" id="KW-0716">Sensory transduction</keyword>
<evidence type="ECO:0000256" key="8">
    <source>
        <dbReference type="ARBA" id="ARBA00023136"/>
    </source>
</evidence>
<name>A0A444USQ8_ACIRT</name>
<dbReference type="AlphaFoldDB" id="A0A444USQ8"/>
<evidence type="ECO:0000313" key="15">
    <source>
        <dbReference type="EMBL" id="RXM91201.1"/>
    </source>
</evidence>
<evidence type="ECO:0000256" key="2">
    <source>
        <dbReference type="ARBA" id="ARBA00007376"/>
    </source>
</evidence>